<dbReference type="EMBL" id="ML178830">
    <property type="protein sequence ID" value="TFL00193.1"/>
    <property type="molecule type" value="Genomic_DNA"/>
</dbReference>
<feature type="compositionally biased region" description="Polar residues" evidence="1">
    <location>
        <begin position="13"/>
        <end position="35"/>
    </location>
</feature>
<protein>
    <submittedName>
        <fullName evidence="2">Uncharacterized protein</fullName>
    </submittedName>
</protein>
<sequence length="233" mass="24393">MDVVTEPFVRPTPFTTNSGSASGSYSQPGSGSASQVHLGWAGHDSQDGHNDSYSSMHRGQSYRGAPSTVPGQSVYAPSTAPGPSVYAPSTAPGQQSVYAPGQSTYAPSTHQRQSSYTTNPTAPLSEVSELYNPYDPSVAGSSSVPPSQSNSRTFLVMNGNNDSHVHDHGHAEVGYNRAEAGPLPRKGSPNPPVQMGQGPVVQHRDGGVRLDRDGDGEEGLSNDLPPVYQPSYA</sequence>
<feature type="compositionally biased region" description="Polar residues" evidence="1">
    <location>
        <begin position="91"/>
        <end position="122"/>
    </location>
</feature>
<gene>
    <name evidence="2" type="ORF">BDV98DRAFT_121851</name>
</gene>
<feature type="compositionally biased region" description="Basic and acidic residues" evidence="1">
    <location>
        <begin position="202"/>
        <end position="213"/>
    </location>
</feature>
<feature type="compositionally biased region" description="Low complexity" evidence="1">
    <location>
        <begin position="136"/>
        <end position="151"/>
    </location>
</feature>
<evidence type="ECO:0000313" key="3">
    <source>
        <dbReference type="Proteomes" id="UP000305067"/>
    </source>
</evidence>
<dbReference type="Proteomes" id="UP000305067">
    <property type="component" value="Unassembled WGS sequence"/>
</dbReference>
<evidence type="ECO:0000256" key="1">
    <source>
        <dbReference type="SAM" id="MobiDB-lite"/>
    </source>
</evidence>
<reference evidence="2 3" key="1">
    <citation type="journal article" date="2019" name="Nat. Ecol. Evol.">
        <title>Megaphylogeny resolves global patterns of mushroom evolution.</title>
        <authorList>
            <person name="Varga T."/>
            <person name="Krizsan K."/>
            <person name="Foldi C."/>
            <person name="Dima B."/>
            <person name="Sanchez-Garcia M."/>
            <person name="Sanchez-Ramirez S."/>
            <person name="Szollosi G.J."/>
            <person name="Szarkandi J.G."/>
            <person name="Papp V."/>
            <person name="Albert L."/>
            <person name="Andreopoulos W."/>
            <person name="Angelini C."/>
            <person name="Antonin V."/>
            <person name="Barry K.W."/>
            <person name="Bougher N.L."/>
            <person name="Buchanan P."/>
            <person name="Buyck B."/>
            <person name="Bense V."/>
            <person name="Catcheside P."/>
            <person name="Chovatia M."/>
            <person name="Cooper J."/>
            <person name="Damon W."/>
            <person name="Desjardin D."/>
            <person name="Finy P."/>
            <person name="Geml J."/>
            <person name="Haridas S."/>
            <person name="Hughes K."/>
            <person name="Justo A."/>
            <person name="Karasinski D."/>
            <person name="Kautmanova I."/>
            <person name="Kiss B."/>
            <person name="Kocsube S."/>
            <person name="Kotiranta H."/>
            <person name="LaButti K.M."/>
            <person name="Lechner B.E."/>
            <person name="Liimatainen K."/>
            <person name="Lipzen A."/>
            <person name="Lukacs Z."/>
            <person name="Mihaltcheva S."/>
            <person name="Morgado L.N."/>
            <person name="Niskanen T."/>
            <person name="Noordeloos M.E."/>
            <person name="Ohm R.A."/>
            <person name="Ortiz-Santana B."/>
            <person name="Ovrebo C."/>
            <person name="Racz N."/>
            <person name="Riley R."/>
            <person name="Savchenko A."/>
            <person name="Shiryaev A."/>
            <person name="Soop K."/>
            <person name="Spirin V."/>
            <person name="Szebenyi C."/>
            <person name="Tomsovsky M."/>
            <person name="Tulloss R.E."/>
            <person name="Uehling J."/>
            <person name="Grigoriev I.V."/>
            <person name="Vagvolgyi C."/>
            <person name="Papp T."/>
            <person name="Martin F.M."/>
            <person name="Miettinen O."/>
            <person name="Hibbett D.S."/>
            <person name="Nagy L.G."/>
        </authorList>
    </citation>
    <scope>NUCLEOTIDE SEQUENCE [LARGE SCALE GENOMIC DNA]</scope>
    <source>
        <strain evidence="2 3">CBS 309.79</strain>
    </source>
</reference>
<accession>A0A5C3QDS2</accession>
<organism evidence="2 3">
    <name type="scientific">Pterulicium gracile</name>
    <dbReference type="NCBI Taxonomy" id="1884261"/>
    <lineage>
        <taxon>Eukaryota</taxon>
        <taxon>Fungi</taxon>
        <taxon>Dikarya</taxon>
        <taxon>Basidiomycota</taxon>
        <taxon>Agaricomycotina</taxon>
        <taxon>Agaricomycetes</taxon>
        <taxon>Agaricomycetidae</taxon>
        <taxon>Agaricales</taxon>
        <taxon>Pleurotineae</taxon>
        <taxon>Pterulaceae</taxon>
        <taxon>Pterulicium</taxon>
    </lineage>
</organism>
<proteinExistence type="predicted"/>
<name>A0A5C3QDS2_9AGAR</name>
<evidence type="ECO:0000313" key="2">
    <source>
        <dbReference type="EMBL" id="TFL00193.1"/>
    </source>
</evidence>
<keyword evidence="3" id="KW-1185">Reference proteome</keyword>
<dbReference type="AlphaFoldDB" id="A0A5C3QDS2"/>
<feature type="region of interest" description="Disordered" evidence="1">
    <location>
        <begin position="1"/>
        <end position="233"/>
    </location>
</feature>